<gene>
    <name evidence="1" type="ORF">M9H77_19821</name>
</gene>
<evidence type="ECO:0000313" key="1">
    <source>
        <dbReference type="EMBL" id="KAI5669968.1"/>
    </source>
</evidence>
<dbReference type="Proteomes" id="UP001060085">
    <property type="component" value="Linkage Group LG04"/>
</dbReference>
<proteinExistence type="predicted"/>
<dbReference type="EMBL" id="CM044704">
    <property type="protein sequence ID" value="KAI5669968.1"/>
    <property type="molecule type" value="Genomic_DNA"/>
</dbReference>
<keyword evidence="2" id="KW-1185">Reference proteome</keyword>
<protein>
    <submittedName>
        <fullName evidence="1">Uncharacterized protein</fullName>
    </submittedName>
</protein>
<evidence type="ECO:0000313" key="2">
    <source>
        <dbReference type="Proteomes" id="UP001060085"/>
    </source>
</evidence>
<organism evidence="1 2">
    <name type="scientific">Catharanthus roseus</name>
    <name type="common">Madagascar periwinkle</name>
    <name type="synonym">Vinca rosea</name>
    <dbReference type="NCBI Taxonomy" id="4058"/>
    <lineage>
        <taxon>Eukaryota</taxon>
        <taxon>Viridiplantae</taxon>
        <taxon>Streptophyta</taxon>
        <taxon>Embryophyta</taxon>
        <taxon>Tracheophyta</taxon>
        <taxon>Spermatophyta</taxon>
        <taxon>Magnoliopsida</taxon>
        <taxon>eudicotyledons</taxon>
        <taxon>Gunneridae</taxon>
        <taxon>Pentapetalae</taxon>
        <taxon>asterids</taxon>
        <taxon>lamiids</taxon>
        <taxon>Gentianales</taxon>
        <taxon>Apocynaceae</taxon>
        <taxon>Rauvolfioideae</taxon>
        <taxon>Vinceae</taxon>
        <taxon>Catharanthinae</taxon>
        <taxon>Catharanthus</taxon>
    </lineage>
</organism>
<reference evidence="2" key="1">
    <citation type="journal article" date="2023" name="Nat. Plants">
        <title>Single-cell RNA sequencing provides a high-resolution roadmap for understanding the multicellular compartmentation of specialized metabolism.</title>
        <authorList>
            <person name="Sun S."/>
            <person name="Shen X."/>
            <person name="Li Y."/>
            <person name="Li Y."/>
            <person name="Wang S."/>
            <person name="Li R."/>
            <person name="Zhang H."/>
            <person name="Shen G."/>
            <person name="Guo B."/>
            <person name="Wei J."/>
            <person name="Xu J."/>
            <person name="St-Pierre B."/>
            <person name="Chen S."/>
            <person name="Sun C."/>
        </authorList>
    </citation>
    <scope>NUCLEOTIDE SEQUENCE [LARGE SCALE GENOMIC DNA]</scope>
</reference>
<sequence>MTIITSLAFAVTVLLLAVFCFHRSAAAGEVEVRSLLEFRKGIKADPLGKIFSSWNQTLADPSSNVTCPLSFFGVLCDPGLDSVVAIHLDGLGLSGDLKFFTLASLKFLMNLTLSGNFFTGRLVPALGSMSSLQHLDLSNNQFYGPIPARMKDLWGLNYLNLSRNNFTGGFPTGNSNLGQLKVLDLHANSLWGDVQSLFPDLRNVEYVDLSGNSFFGSLAMSVENVSSLANTVHYLNLSGNNLGGGFFGGDIIGLFRSLKVLDLENSGVTGELPSFGSLPNLQVLRLGNNQLYGSIPPELLQGLVPLVELDLSGNGFSGSIERINSTTLSMLNLSSNELSGPLPPSIGNCHVVDLSRNLLSDDIGVTENWGSNLEILDLSSNKLTGSVPIFSQSHGLTRLSIGNNSLSGNVPPELGQSTKLALVDLSSNDLDGNIPHFFFASTTLTNLNLSGNHLTGPIPIEGSSSSELLVLPSYPQLESVDLSDNFLTGDLPTDVGNFGRLKLLNVARNNLSGHLPNELEKLSALEYLDLSSNNFTGRIPDKLSSNLHIFNVSNNNLEGTVPENLRNFPDASFHPGNNLLIFPKGPSGNGHAPSEIPNRGGKHHSSKSSVRIAIILASIGAAAMIAFVLLAYYRAQLQDFRSRSGFGSQTVGRDVKLGKLPRPSLFKFHTAVEPPPTSLSFSTDHLLPSNSRTLSGPLESNTEIVEHVLPEGTAAGSVPVNTSSQEHRPATSERKSSPGSPIVSSPRFIDTLEQPVTLDVYSPDRLAGELFFLDTSLAFTAEELSRAPAEVLGRSSHGTLYKATLDNGHMLTVKWLRVGLVKNKKEFAKEAKKIGSVKHPHVVPLRAYYWGPREQERLILADYIQGDSLALHLYETTPRRYSPLSFGQRLRVAVDVARCLVYLHDRGLPHGNLKPTNILLEGSNYSARLTDYALHRLMTPAGIAEQILNLGALGYRAPELTNASKPMPSFKSDVYALGVILMELLTRRSAGDIISGQSGAVDLTDWVRLCEQEGRVMDCIDRDIASGEEHSKAMDDLLAISLRCILPVNERPNIRQVFEDLCSISV</sequence>
<name>A0ACC0BBP1_CATRO</name>
<comment type="caution">
    <text evidence="1">The sequence shown here is derived from an EMBL/GenBank/DDBJ whole genome shotgun (WGS) entry which is preliminary data.</text>
</comment>
<accession>A0ACC0BBP1</accession>